<organism evidence="1 2">
    <name type="scientific">Comamonas testosteroni</name>
    <name type="common">Pseudomonas testosteroni</name>
    <dbReference type="NCBI Taxonomy" id="285"/>
    <lineage>
        <taxon>Bacteria</taxon>
        <taxon>Pseudomonadati</taxon>
        <taxon>Pseudomonadota</taxon>
        <taxon>Betaproteobacteria</taxon>
        <taxon>Burkholderiales</taxon>
        <taxon>Comamonadaceae</taxon>
        <taxon>Comamonas</taxon>
    </lineage>
</organism>
<dbReference type="AlphaFoldDB" id="A0A096FBV1"/>
<sequence length="188" mass="20742">MSTTYTPHKAIAWVDENGISTADWHCSPNYADGTGSLDGWNAFLMTSHGHPAELSKHIELENGHQLTLSISPAREHAKVNGNFIRWSSLLTLGGRRYVRVNDYAPDIPTALQRATSHQHESRQVGALTWWRESDGHWKSWLGGMDLSAVFISGGGNDPDYWHFQSSGTAPSFEEAALLAAMRTPSSHS</sequence>
<dbReference type="Proteomes" id="UP000029553">
    <property type="component" value="Unassembled WGS sequence"/>
</dbReference>
<name>A0A096FBV1_COMTE</name>
<evidence type="ECO:0000313" key="1">
    <source>
        <dbReference type="EMBL" id="KGH27851.1"/>
    </source>
</evidence>
<evidence type="ECO:0000313" key="2">
    <source>
        <dbReference type="Proteomes" id="UP000029553"/>
    </source>
</evidence>
<protein>
    <submittedName>
        <fullName evidence="1">Uncharacterized protein</fullName>
    </submittedName>
</protein>
<comment type="caution">
    <text evidence="1">The sequence shown here is derived from an EMBL/GenBank/DDBJ whole genome shotgun (WGS) entry which is preliminary data.</text>
</comment>
<reference evidence="1 2" key="1">
    <citation type="submission" date="2013-09" db="EMBL/GenBank/DDBJ databases">
        <title>High correlation between genotypes and phenotypes of environmental bacteria Comamonas testosteroni strains.</title>
        <authorList>
            <person name="Liu L."/>
            <person name="Zhu W."/>
            <person name="Xia X."/>
            <person name="Xu B."/>
            <person name="Luo M."/>
            <person name="Wang G."/>
        </authorList>
    </citation>
    <scope>NUCLEOTIDE SEQUENCE [LARGE SCALE GENOMIC DNA]</scope>
    <source>
        <strain evidence="1 2">JL40</strain>
    </source>
</reference>
<dbReference type="RefSeq" id="WP_034371644.1">
    <property type="nucleotide sequence ID" value="NZ_AWOR01000057.1"/>
</dbReference>
<accession>A0A096FBV1</accession>
<proteinExistence type="predicted"/>
<dbReference type="EMBL" id="AWOR01000057">
    <property type="protein sequence ID" value="KGH27851.1"/>
    <property type="molecule type" value="Genomic_DNA"/>
</dbReference>
<gene>
    <name evidence="1" type="ORF">P353_17040</name>
</gene>